<dbReference type="EMBL" id="JANQDH010000092">
    <property type="protein sequence ID" value="MDH6061532.1"/>
    <property type="molecule type" value="Genomic_DNA"/>
</dbReference>
<gene>
    <name evidence="1" type="ORF">NWP17_13980</name>
</gene>
<organism evidence="1 2">
    <name type="scientific">Chrysosporum bergii ANA360D</name>
    <dbReference type="NCBI Taxonomy" id="617107"/>
    <lineage>
        <taxon>Bacteria</taxon>
        <taxon>Bacillati</taxon>
        <taxon>Cyanobacteriota</taxon>
        <taxon>Cyanophyceae</taxon>
        <taxon>Nostocales</taxon>
        <taxon>Nodulariaceae</taxon>
        <taxon>Chrysosporum</taxon>
    </lineage>
</organism>
<sequence length="246" mass="26977">MLRVYHLFLGIILLPLAPWGVKIILPEPSPAIVENPSSTAMTSTHSKTPTAIEENTWKKIIGKTPVPKGWQVAPCEESNSLLCVSSQGQLLGTVEIEVYPVNNNGSFQKNLTDAGIPLNSQVDYQSTEYQNKLLTALKAWVTDLNSTLVKDRQDNNGNKIVFSAYPPQQALVGKLQGLRYGFVGIQPEKGVEAQHINYVTFDGSNLYVINTSFDPGSVTGKFDKLENLAIFQPYLSAIAADLKLPM</sequence>
<reference evidence="1 2" key="1">
    <citation type="journal article" date="2023" name="J. Phycol.">
        <title>Chrysosporum ovalisporum is synonymous with the true-branching cyanobacterium Umezakia natans (Nostocales/Aphanizomenonaceae).</title>
        <authorList>
            <person name="McGregor G.B."/>
            <person name="Sendall B.C."/>
            <person name="Niiyama Y."/>
            <person name="Tuji A."/>
            <person name="Willis A."/>
        </authorList>
    </citation>
    <scope>NUCLEOTIDE SEQUENCE [LARGE SCALE GENOMIC DNA]</scope>
    <source>
        <strain evidence="1 2">ANA360D</strain>
    </source>
</reference>
<keyword evidence="2" id="KW-1185">Reference proteome</keyword>
<name>A0AA43GUW6_9CYAN</name>
<dbReference type="AlphaFoldDB" id="A0AA43GUW6"/>
<protein>
    <submittedName>
        <fullName evidence="1">Uncharacterized protein</fullName>
    </submittedName>
</protein>
<evidence type="ECO:0000313" key="1">
    <source>
        <dbReference type="EMBL" id="MDH6061532.1"/>
    </source>
</evidence>
<proteinExistence type="predicted"/>
<accession>A0AA43GUW6</accession>
<evidence type="ECO:0000313" key="2">
    <source>
        <dbReference type="Proteomes" id="UP001159387"/>
    </source>
</evidence>
<dbReference type="RefSeq" id="WP_280655502.1">
    <property type="nucleotide sequence ID" value="NZ_JANQDH010000092.1"/>
</dbReference>
<dbReference type="Proteomes" id="UP001159387">
    <property type="component" value="Unassembled WGS sequence"/>
</dbReference>
<comment type="caution">
    <text evidence="1">The sequence shown here is derived from an EMBL/GenBank/DDBJ whole genome shotgun (WGS) entry which is preliminary data.</text>
</comment>